<dbReference type="Pfam" id="PF00001">
    <property type="entry name" value="7tm_1"/>
    <property type="match status" value="1"/>
</dbReference>
<dbReference type="WBParaSite" id="ACRNAN_scaffold9365.g27465.t1">
    <property type="protein sequence ID" value="ACRNAN_scaffold9365.g27465.t1"/>
    <property type="gene ID" value="ACRNAN_scaffold9365.g27465"/>
</dbReference>
<dbReference type="InterPro" id="IPR000276">
    <property type="entry name" value="GPCR_Rhodpsn"/>
</dbReference>
<keyword evidence="2" id="KW-1003">Cell membrane</keyword>
<keyword evidence="6 11" id="KW-1133">Transmembrane helix</keyword>
<dbReference type="GO" id="GO:0008528">
    <property type="term" value="F:G protein-coupled peptide receptor activity"/>
    <property type="evidence" value="ECO:0007669"/>
    <property type="project" value="TreeGrafter"/>
</dbReference>
<keyword evidence="10" id="KW-0807">Transducer</keyword>
<evidence type="ECO:0000256" key="8">
    <source>
        <dbReference type="ARBA" id="ARBA00023136"/>
    </source>
</evidence>
<keyword evidence="8 11" id="KW-0472">Membrane</keyword>
<evidence type="ECO:0000256" key="4">
    <source>
        <dbReference type="ARBA" id="ARBA00022692"/>
    </source>
</evidence>
<proteinExistence type="predicted"/>
<evidence type="ECO:0000256" key="2">
    <source>
        <dbReference type="ARBA" id="ARBA00022475"/>
    </source>
</evidence>
<feature type="domain" description="G-protein coupled receptors family 1 profile" evidence="12">
    <location>
        <begin position="278"/>
        <end position="427"/>
    </location>
</feature>
<dbReference type="GO" id="GO:0007189">
    <property type="term" value="P:adenylate cyclase-activating G protein-coupled receptor signaling pathway"/>
    <property type="evidence" value="ECO:0007669"/>
    <property type="project" value="TreeGrafter"/>
</dbReference>
<dbReference type="Pfam" id="PF13855">
    <property type="entry name" value="LRR_8"/>
    <property type="match status" value="1"/>
</dbReference>
<dbReference type="Gene3D" id="3.80.10.10">
    <property type="entry name" value="Ribonuclease Inhibitor"/>
    <property type="match status" value="1"/>
</dbReference>
<dbReference type="InterPro" id="IPR032675">
    <property type="entry name" value="LRR_dom_sf"/>
</dbReference>
<evidence type="ECO:0000256" key="9">
    <source>
        <dbReference type="ARBA" id="ARBA00023170"/>
    </source>
</evidence>
<evidence type="ECO:0000256" key="10">
    <source>
        <dbReference type="ARBA" id="ARBA00023224"/>
    </source>
</evidence>
<keyword evidence="13" id="KW-1185">Reference proteome</keyword>
<evidence type="ECO:0000256" key="7">
    <source>
        <dbReference type="ARBA" id="ARBA00023040"/>
    </source>
</evidence>
<reference evidence="14" key="1">
    <citation type="submission" date="2022-11" db="UniProtKB">
        <authorList>
            <consortium name="WormBaseParasite"/>
        </authorList>
    </citation>
    <scope>IDENTIFICATION</scope>
</reference>
<feature type="transmembrane region" description="Helical" evidence="11">
    <location>
        <begin position="298"/>
        <end position="318"/>
    </location>
</feature>
<dbReference type="GO" id="GO:0005886">
    <property type="term" value="C:plasma membrane"/>
    <property type="evidence" value="ECO:0007669"/>
    <property type="project" value="UniProtKB-SubCell"/>
</dbReference>
<dbReference type="PANTHER" id="PTHR24372">
    <property type="entry name" value="GLYCOPROTEIN HORMONE RECEPTOR"/>
    <property type="match status" value="1"/>
</dbReference>
<dbReference type="Proteomes" id="UP000887540">
    <property type="component" value="Unplaced"/>
</dbReference>
<evidence type="ECO:0000313" key="14">
    <source>
        <dbReference type="WBParaSite" id="ACRNAN_scaffold9365.g27465.t1"/>
    </source>
</evidence>
<evidence type="ECO:0000313" key="13">
    <source>
        <dbReference type="Proteomes" id="UP000887540"/>
    </source>
</evidence>
<evidence type="ECO:0000256" key="11">
    <source>
        <dbReference type="SAM" id="Phobius"/>
    </source>
</evidence>
<accession>A0A914EQ66</accession>
<dbReference type="InterPro" id="IPR017452">
    <property type="entry name" value="GPCR_Rhodpsn_7TM"/>
</dbReference>
<feature type="transmembrane region" description="Helical" evidence="11">
    <location>
        <begin position="270"/>
        <end position="291"/>
    </location>
</feature>
<protein>
    <submittedName>
        <fullName evidence="14">G-protein coupled receptors family 1 profile domain-containing protein</fullName>
    </submittedName>
</protein>
<feature type="transmembrane region" description="Helical" evidence="11">
    <location>
        <begin position="384"/>
        <end position="405"/>
    </location>
</feature>
<evidence type="ECO:0000259" key="12">
    <source>
        <dbReference type="PROSITE" id="PS50262"/>
    </source>
</evidence>
<comment type="subcellular location">
    <subcellularLocation>
        <location evidence="1">Cell membrane</location>
        <topology evidence="1">Multi-pass membrane protein</topology>
    </subcellularLocation>
</comment>
<keyword evidence="3" id="KW-0433">Leucine-rich repeat</keyword>
<dbReference type="PRINTS" id="PR00373">
    <property type="entry name" value="GLYCHORMONER"/>
</dbReference>
<dbReference type="GO" id="GO:0009755">
    <property type="term" value="P:hormone-mediated signaling pathway"/>
    <property type="evidence" value="ECO:0007669"/>
    <property type="project" value="TreeGrafter"/>
</dbReference>
<keyword evidence="9" id="KW-0675">Receptor</keyword>
<feature type="transmembrane region" description="Helical" evidence="11">
    <location>
        <begin position="338"/>
        <end position="363"/>
    </location>
</feature>
<sequence>MEVLDFSHNKIDHIGRDALKNVSAKSVILSHNIIKSIKEYAFDGSRFISLYLNDNKQLSSISPLAFVNILEIKQLNLSNTEISVLPEQGLKNVKHIILRNVPNLKRLPSVLAFNNLNKAEFTYPYHCCFFKYVSREFAKGQSSQYDENYKEIQQRVCQRTEGDINFGRIRKKRNSAKTTTPFSSGFGWLDIDSWLDNKDMPVDGSDESDEEQAYTDLEVGQTEVISKFQECKSSAVDEFYMNISCSPQPDNLNPCEDIVGYTFLRPVIHVMWVMAIVGNIFVWGIIASVWTRRMRLHYFFMFNLAAGDFLTGCYLALLGIKDYSTRDEYYNYAVEWQTGWGCTIAGFISVFASQLSIMSMLIIAGEVYYNSKYGFYGKRMTPKLGYILMSIGYSYALLMATLPLFGVSSYQKTSVCLPLAITSGVDR</sequence>
<dbReference type="Gene3D" id="1.20.1070.10">
    <property type="entry name" value="Rhodopsin 7-helix transmembrane proteins"/>
    <property type="match status" value="1"/>
</dbReference>
<evidence type="ECO:0000256" key="6">
    <source>
        <dbReference type="ARBA" id="ARBA00022989"/>
    </source>
</evidence>
<evidence type="ECO:0000256" key="1">
    <source>
        <dbReference type="ARBA" id="ARBA00004651"/>
    </source>
</evidence>
<dbReference type="PROSITE" id="PS50262">
    <property type="entry name" value="G_PROTEIN_RECEP_F1_2"/>
    <property type="match status" value="1"/>
</dbReference>
<dbReference type="PANTHER" id="PTHR24372:SF74">
    <property type="entry name" value="LP13728P"/>
    <property type="match status" value="1"/>
</dbReference>
<dbReference type="InterPro" id="IPR002131">
    <property type="entry name" value="Gphrmn_rcpt_fam"/>
</dbReference>
<dbReference type="SUPFAM" id="SSF81321">
    <property type="entry name" value="Family A G protein-coupled receptor-like"/>
    <property type="match status" value="1"/>
</dbReference>
<dbReference type="InterPro" id="IPR001611">
    <property type="entry name" value="Leu-rich_rpt"/>
</dbReference>
<keyword evidence="7" id="KW-0297">G-protein coupled receptor</keyword>
<dbReference type="AlphaFoldDB" id="A0A914EQ66"/>
<organism evidence="13 14">
    <name type="scientific">Acrobeloides nanus</name>
    <dbReference type="NCBI Taxonomy" id="290746"/>
    <lineage>
        <taxon>Eukaryota</taxon>
        <taxon>Metazoa</taxon>
        <taxon>Ecdysozoa</taxon>
        <taxon>Nematoda</taxon>
        <taxon>Chromadorea</taxon>
        <taxon>Rhabditida</taxon>
        <taxon>Tylenchina</taxon>
        <taxon>Cephalobomorpha</taxon>
        <taxon>Cephaloboidea</taxon>
        <taxon>Cephalobidae</taxon>
        <taxon>Acrobeloides</taxon>
    </lineage>
</organism>
<keyword evidence="4 11" id="KW-0812">Transmembrane</keyword>
<dbReference type="GO" id="GO:0016500">
    <property type="term" value="F:protein-hormone receptor activity"/>
    <property type="evidence" value="ECO:0007669"/>
    <property type="project" value="InterPro"/>
</dbReference>
<keyword evidence="5" id="KW-0677">Repeat</keyword>
<dbReference type="SUPFAM" id="SSF52058">
    <property type="entry name" value="L domain-like"/>
    <property type="match status" value="1"/>
</dbReference>
<evidence type="ECO:0000256" key="5">
    <source>
        <dbReference type="ARBA" id="ARBA00022737"/>
    </source>
</evidence>
<name>A0A914EQ66_9BILA</name>
<evidence type="ECO:0000256" key="3">
    <source>
        <dbReference type="ARBA" id="ARBA00022614"/>
    </source>
</evidence>